<comment type="similarity">
    <text evidence="1">Belongs to the peptidase C1 family.</text>
</comment>
<evidence type="ECO:0000259" key="2">
    <source>
        <dbReference type="Pfam" id="PF00112"/>
    </source>
</evidence>
<feature type="domain" description="Peptidase C1A papain C-terminal" evidence="2">
    <location>
        <begin position="57"/>
        <end position="98"/>
    </location>
</feature>
<dbReference type="AlphaFoldDB" id="A0A7J6V9Q5"/>
<dbReference type="EMBL" id="JABWDY010035829">
    <property type="protein sequence ID" value="KAF5181703.1"/>
    <property type="molecule type" value="Genomic_DNA"/>
</dbReference>
<evidence type="ECO:0000313" key="3">
    <source>
        <dbReference type="EMBL" id="KAF5181703.1"/>
    </source>
</evidence>
<dbReference type="Proteomes" id="UP000554482">
    <property type="component" value="Unassembled WGS sequence"/>
</dbReference>
<dbReference type="PANTHER" id="PTHR12411">
    <property type="entry name" value="CYSTEINE PROTEASE FAMILY C1-RELATED"/>
    <property type="match status" value="1"/>
</dbReference>
<dbReference type="SUPFAM" id="SSF54001">
    <property type="entry name" value="Cysteine proteinases"/>
    <property type="match status" value="1"/>
</dbReference>
<reference evidence="3 4" key="1">
    <citation type="submission" date="2020-06" db="EMBL/GenBank/DDBJ databases">
        <title>Transcriptomic and genomic resources for Thalictrum thalictroides and T. hernandezii: Facilitating candidate gene discovery in an emerging model plant lineage.</title>
        <authorList>
            <person name="Arias T."/>
            <person name="Riano-Pachon D.M."/>
            <person name="Di Stilio V.S."/>
        </authorList>
    </citation>
    <scope>NUCLEOTIDE SEQUENCE [LARGE SCALE GENOMIC DNA]</scope>
    <source>
        <strain evidence="4">cv. WT478/WT964</strain>
        <tissue evidence="3">Leaves</tissue>
    </source>
</reference>
<evidence type="ECO:0000313" key="4">
    <source>
        <dbReference type="Proteomes" id="UP000554482"/>
    </source>
</evidence>
<dbReference type="InterPro" id="IPR013128">
    <property type="entry name" value="Peptidase_C1A"/>
</dbReference>
<organism evidence="3 4">
    <name type="scientific">Thalictrum thalictroides</name>
    <name type="common">Rue-anemone</name>
    <name type="synonym">Anemone thalictroides</name>
    <dbReference type="NCBI Taxonomy" id="46969"/>
    <lineage>
        <taxon>Eukaryota</taxon>
        <taxon>Viridiplantae</taxon>
        <taxon>Streptophyta</taxon>
        <taxon>Embryophyta</taxon>
        <taxon>Tracheophyta</taxon>
        <taxon>Spermatophyta</taxon>
        <taxon>Magnoliopsida</taxon>
        <taxon>Ranunculales</taxon>
        <taxon>Ranunculaceae</taxon>
        <taxon>Thalictroideae</taxon>
        <taxon>Thalictrum</taxon>
    </lineage>
</organism>
<dbReference type="GO" id="GO:0006508">
    <property type="term" value="P:proteolysis"/>
    <property type="evidence" value="ECO:0007669"/>
    <property type="project" value="InterPro"/>
</dbReference>
<dbReference type="GO" id="GO:0008234">
    <property type="term" value="F:cysteine-type peptidase activity"/>
    <property type="evidence" value="ECO:0007669"/>
    <property type="project" value="InterPro"/>
</dbReference>
<dbReference type="OrthoDB" id="1726854at2759"/>
<keyword evidence="4" id="KW-1185">Reference proteome</keyword>
<dbReference type="Gene3D" id="3.90.70.10">
    <property type="entry name" value="Cysteine proteinases"/>
    <property type="match status" value="1"/>
</dbReference>
<accession>A0A7J6V9Q5</accession>
<dbReference type="InterPro" id="IPR038765">
    <property type="entry name" value="Papain-like_cys_pep_sf"/>
</dbReference>
<dbReference type="Pfam" id="PF00112">
    <property type="entry name" value="Peptidase_C1"/>
    <property type="match status" value="1"/>
</dbReference>
<evidence type="ECO:0000256" key="1">
    <source>
        <dbReference type="ARBA" id="ARBA00008455"/>
    </source>
</evidence>
<comment type="caution">
    <text evidence="3">The sequence shown here is derived from an EMBL/GenBank/DDBJ whole genome shotgun (WGS) entry which is preliminary data.</text>
</comment>
<gene>
    <name evidence="3" type="ORF">FRX31_028711</name>
</gene>
<protein>
    <submittedName>
        <fullName evidence="3">Xylem cysteine peptidase</fullName>
    </submittedName>
</protein>
<dbReference type="InterPro" id="IPR000668">
    <property type="entry name" value="Peptidase_C1A_C"/>
</dbReference>
<name>A0A7J6V9Q5_THATH</name>
<sequence>MGNSSYTLALNDFADLTHQEFKTFCSTLSFDALDVPSVPKSSLILSLRGSGIVGKPPSSVDWRKKGLVTPVKNQASCNIARAVSATNATESINQITTGSLPKRKAVKMDGHASLPSNSEEQLLLQAVASQPVRVGICANERVFQFYSKVQW</sequence>
<proteinExistence type="inferred from homology"/>